<dbReference type="NCBIfam" id="TIGR02698">
    <property type="entry name" value="CopY_TcrY"/>
    <property type="match status" value="1"/>
</dbReference>
<dbReference type="GO" id="GO:0003677">
    <property type="term" value="F:DNA binding"/>
    <property type="evidence" value="ECO:0007669"/>
    <property type="project" value="UniProtKB-KW"/>
</dbReference>
<keyword evidence="2" id="KW-0805">Transcription regulation</keyword>
<proteinExistence type="inferred from homology"/>
<sequence>MRVVWAQGKATSREIIQVLEDKMNWKASTIKTLISRLVEKGALDTEQEGRKYIYSAKLTEEASLDESISDMLARICNKKAGEVIGDMLTNAPLSQSDIEELMSILKEKKKTALDVVACDCVSGQCECQVNLGGELNE</sequence>
<evidence type="ECO:0000313" key="5">
    <source>
        <dbReference type="EMBL" id="TLQ40811.1"/>
    </source>
</evidence>
<gene>
    <name evidence="5" type="ORF">FEZ33_07385</name>
</gene>
<name>A0A5R9DWL8_9LACT</name>
<dbReference type="OrthoDB" id="1849040at2"/>
<protein>
    <submittedName>
        <fullName evidence="5">CopY/TcrY family copper transport repressor</fullName>
    </submittedName>
</protein>
<evidence type="ECO:0000256" key="4">
    <source>
        <dbReference type="ARBA" id="ARBA00023163"/>
    </source>
</evidence>
<dbReference type="EMBL" id="VBSP01000024">
    <property type="protein sequence ID" value="TLQ40811.1"/>
    <property type="molecule type" value="Genomic_DNA"/>
</dbReference>
<dbReference type="SUPFAM" id="SSF46785">
    <property type="entry name" value="Winged helix' DNA-binding domain"/>
    <property type="match status" value="1"/>
</dbReference>
<organism evidence="5 6">
    <name type="scientific">Ruoffia tabacinasalis</name>
    <dbReference type="NCBI Taxonomy" id="87458"/>
    <lineage>
        <taxon>Bacteria</taxon>
        <taxon>Bacillati</taxon>
        <taxon>Bacillota</taxon>
        <taxon>Bacilli</taxon>
        <taxon>Lactobacillales</taxon>
        <taxon>Aerococcaceae</taxon>
        <taxon>Ruoffia</taxon>
    </lineage>
</organism>
<dbReference type="Proteomes" id="UP000306420">
    <property type="component" value="Unassembled WGS sequence"/>
</dbReference>
<dbReference type="AlphaFoldDB" id="A0A5R9DWL8"/>
<keyword evidence="4" id="KW-0804">Transcription</keyword>
<dbReference type="GO" id="GO:0045892">
    <property type="term" value="P:negative regulation of DNA-templated transcription"/>
    <property type="evidence" value="ECO:0007669"/>
    <property type="project" value="InterPro"/>
</dbReference>
<evidence type="ECO:0000256" key="2">
    <source>
        <dbReference type="ARBA" id="ARBA00023015"/>
    </source>
</evidence>
<evidence type="ECO:0000256" key="1">
    <source>
        <dbReference type="ARBA" id="ARBA00011046"/>
    </source>
</evidence>
<reference evidence="5 6" key="1">
    <citation type="submission" date="2019-05" db="EMBL/GenBank/DDBJ databases">
        <title>The metagenome of a microbial culture collection derived from dairy environment covers the genomic content of the human microbiome.</title>
        <authorList>
            <person name="Roder T."/>
            <person name="Wuthrich D."/>
            <person name="Sattari Z."/>
            <person name="Von Ah U."/>
            <person name="Bar C."/>
            <person name="Ronchi F."/>
            <person name="Macpherson A.J."/>
            <person name="Ganal-Vonarburg S.C."/>
            <person name="Bruggmann R."/>
            <person name="Vergeres G."/>
        </authorList>
    </citation>
    <scope>NUCLEOTIDE SEQUENCE [LARGE SCALE GENOMIC DNA]</scope>
    <source>
        <strain evidence="5 6">FAM 24227</strain>
    </source>
</reference>
<dbReference type="Gene3D" id="1.10.10.10">
    <property type="entry name" value="Winged helix-like DNA-binding domain superfamily/Winged helix DNA-binding domain"/>
    <property type="match status" value="1"/>
</dbReference>
<evidence type="ECO:0000256" key="3">
    <source>
        <dbReference type="ARBA" id="ARBA00023125"/>
    </source>
</evidence>
<comment type="caution">
    <text evidence="5">The sequence shown here is derived from an EMBL/GenBank/DDBJ whole genome shotgun (WGS) entry which is preliminary data.</text>
</comment>
<dbReference type="InterPro" id="IPR005650">
    <property type="entry name" value="BlaI_family"/>
</dbReference>
<dbReference type="InterPro" id="IPR036390">
    <property type="entry name" value="WH_DNA-bd_sf"/>
</dbReference>
<comment type="similarity">
    <text evidence="1">Belongs to the BlaI transcriptional regulatory family.</text>
</comment>
<dbReference type="PIRSF" id="PIRSF019455">
    <property type="entry name" value="CopR_AtkY"/>
    <property type="match status" value="1"/>
</dbReference>
<accession>A0A5R9DWL8</accession>
<dbReference type="InterPro" id="IPR036388">
    <property type="entry name" value="WH-like_DNA-bd_sf"/>
</dbReference>
<evidence type="ECO:0000313" key="6">
    <source>
        <dbReference type="Proteomes" id="UP000306420"/>
    </source>
</evidence>
<dbReference type="Pfam" id="PF03965">
    <property type="entry name" value="Penicillinase_R"/>
    <property type="match status" value="1"/>
</dbReference>
<dbReference type="InterPro" id="IPR014071">
    <property type="entry name" value="Cu_transp_CopY/TcrY"/>
</dbReference>
<keyword evidence="3" id="KW-0238">DNA-binding</keyword>